<feature type="compositionally biased region" description="Basic and acidic residues" evidence="1">
    <location>
        <begin position="551"/>
        <end position="562"/>
    </location>
</feature>
<feature type="compositionally biased region" description="Polar residues" evidence="1">
    <location>
        <begin position="178"/>
        <end position="191"/>
    </location>
</feature>
<dbReference type="AlphaFoldDB" id="A0A0F4GS34"/>
<organism evidence="2 3">
    <name type="scientific">Zymoseptoria brevis</name>
    <dbReference type="NCBI Taxonomy" id="1047168"/>
    <lineage>
        <taxon>Eukaryota</taxon>
        <taxon>Fungi</taxon>
        <taxon>Dikarya</taxon>
        <taxon>Ascomycota</taxon>
        <taxon>Pezizomycotina</taxon>
        <taxon>Dothideomycetes</taxon>
        <taxon>Dothideomycetidae</taxon>
        <taxon>Mycosphaerellales</taxon>
        <taxon>Mycosphaerellaceae</taxon>
        <taxon>Zymoseptoria</taxon>
    </lineage>
</organism>
<dbReference type="OrthoDB" id="10522595at2759"/>
<evidence type="ECO:0000313" key="2">
    <source>
        <dbReference type="EMBL" id="KJX99857.1"/>
    </source>
</evidence>
<protein>
    <submittedName>
        <fullName evidence="2">Uncharacterized protein</fullName>
    </submittedName>
</protein>
<feature type="region of interest" description="Disordered" evidence="1">
    <location>
        <begin position="168"/>
        <end position="197"/>
    </location>
</feature>
<evidence type="ECO:0000313" key="3">
    <source>
        <dbReference type="Proteomes" id="UP000033647"/>
    </source>
</evidence>
<evidence type="ECO:0000256" key="1">
    <source>
        <dbReference type="SAM" id="MobiDB-lite"/>
    </source>
</evidence>
<comment type="caution">
    <text evidence="2">The sequence shown here is derived from an EMBL/GenBank/DDBJ whole genome shotgun (WGS) entry which is preliminary data.</text>
</comment>
<reference evidence="2 3" key="1">
    <citation type="submission" date="2015-03" db="EMBL/GenBank/DDBJ databases">
        <title>RNA-seq based gene annotation and comparative genomics of four Zymoseptoria species reveal species-specific pathogenicity related genes and transposable element activity.</title>
        <authorList>
            <person name="Grandaubert J."/>
            <person name="Bhattacharyya A."/>
            <person name="Stukenbrock E.H."/>
        </authorList>
    </citation>
    <scope>NUCLEOTIDE SEQUENCE [LARGE SCALE GENOMIC DNA]</scope>
    <source>
        <strain evidence="2 3">Zb18110</strain>
    </source>
</reference>
<dbReference type="Proteomes" id="UP000033647">
    <property type="component" value="Unassembled WGS sequence"/>
</dbReference>
<gene>
    <name evidence="2" type="ORF">TI39_contig349g00014</name>
</gene>
<accession>A0A0F4GS34</accession>
<feature type="region of interest" description="Disordered" evidence="1">
    <location>
        <begin position="530"/>
        <end position="563"/>
    </location>
</feature>
<keyword evidence="3" id="KW-1185">Reference proteome</keyword>
<proteinExistence type="predicted"/>
<dbReference type="EMBL" id="LAFY01000341">
    <property type="protein sequence ID" value="KJX99857.1"/>
    <property type="molecule type" value="Genomic_DNA"/>
</dbReference>
<sequence length="585" mass="66402">MSSKNMDIPELTFEEMLASLTNSTPSNNTLNEQQHAGQSAYAGKLNHQQQAFNAPQAFITPQNSVANNFNFHTQRIENAHGNVTHNHHQATPLPMLSHYSDEGLELAIDQQFQRRDRDLRYSNTFQAAPGLQQQDHGFQDHDGLIDQLTANEAASFLSPTLQPNPWAGQQENDFKFGSGSQAYPQYGQANPGTFDPLSPGYTNLQSNQASNLQPMRRVESTRQFFPLNNNHAHQGMGMGMDEHYPAELPTLNASYPGQQMMSNLRFSTQIERPSRPCRQMSFNEPITPGDVSYAAVGDREVIVLDSDLDQEGSHLASDTIAQPQVTATQRALPNWDPAIMDIDSAEAWLKAHPNQLYRSEVPGDDVDEVIRNKVYYAQQIFNALQAPPPPASPRKFPCQAAVDYHNRYHGKALEVINDRLADPDTAKTTQSYAIKVVQMAIDVHLKGVPWSRFERKTSLKLSQTNTTFKCSERLNWIIEAVSRVKTIGQDIVEWNPVQVEELVGNAERILRAKVNSVPVNWKKSTKKHKEEFEEEFEEDQMRRQRRSARRQLQDRAIHDTSSRRPQQTARILLFMVWLPMFTIPY</sequence>
<name>A0A0F4GS34_9PEZI</name>